<feature type="non-terminal residue" evidence="8">
    <location>
        <position position="1"/>
    </location>
</feature>
<keyword evidence="2" id="KW-0001">2Fe-2S</keyword>
<evidence type="ECO:0000256" key="2">
    <source>
        <dbReference type="ARBA" id="ARBA00022714"/>
    </source>
</evidence>
<dbReference type="EMBL" id="UINC01013312">
    <property type="protein sequence ID" value="SVA57616.1"/>
    <property type="molecule type" value="Genomic_DNA"/>
</dbReference>
<evidence type="ECO:0000256" key="5">
    <source>
        <dbReference type="ARBA" id="ARBA00023004"/>
    </source>
</evidence>
<keyword evidence="3" id="KW-0479">Metal-binding</keyword>
<dbReference type="PANTHER" id="PTHR43756:SF5">
    <property type="entry name" value="CHOLINE MONOOXYGENASE, CHLOROPLASTIC"/>
    <property type="match status" value="1"/>
</dbReference>
<dbReference type="PRINTS" id="PR00090">
    <property type="entry name" value="RNGDIOXGNASE"/>
</dbReference>
<keyword evidence="6" id="KW-0411">Iron-sulfur</keyword>
<proteinExistence type="predicted"/>
<name>A0A381WYK5_9ZZZZ</name>
<evidence type="ECO:0000256" key="3">
    <source>
        <dbReference type="ARBA" id="ARBA00022723"/>
    </source>
</evidence>
<dbReference type="SUPFAM" id="SSF50022">
    <property type="entry name" value="ISP domain"/>
    <property type="match status" value="1"/>
</dbReference>
<dbReference type="InterPro" id="IPR001663">
    <property type="entry name" value="Rng_hydr_dOase-A"/>
</dbReference>
<evidence type="ECO:0000256" key="4">
    <source>
        <dbReference type="ARBA" id="ARBA00023002"/>
    </source>
</evidence>
<evidence type="ECO:0000256" key="6">
    <source>
        <dbReference type="ARBA" id="ARBA00023014"/>
    </source>
</evidence>
<reference evidence="8" key="1">
    <citation type="submission" date="2018-05" db="EMBL/GenBank/DDBJ databases">
        <authorList>
            <person name="Lanie J.A."/>
            <person name="Ng W.-L."/>
            <person name="Kazmierczak K.M."/>
            <person name="Andrzejewski T.M."/>
            <person name="Davidsen T.M."/>
            <person name="Wayne K.J."/>
            <person name="Tettelin H."/>
            <person name="Glass J.I."/>
            <person name="Rusch D."/>
            <person name="Podicherti R."/>
            <person name="Tsui H.-C.T."/>
            <person name="Winkler M.E."/>
        </authorList>
    </citation>
    <scope>NUCLEOTIDE SEQUENCE</scope>
</reference>
<dbReference type="Gene3D" id="3.90.380.10">
    <property type="entry name" value="Naphthalene 1,2-dioxygenase Alpha Subunit, Chain A, domain 1"/>
    <property type="match status" value="1"/>
</dbReference>
<dbReference type="Pfam" id="PF00355">
    <property type="entry name" value="Rieske"/>
    <property type="match status" value="1"/>
</dbReference>
<dbReference type="InterPro" id="IPR017941">
    <property type="entry name" value="Rieske_2Fe-2S"/>
</dbReference>
<dbReference type="CDD" id="cd03469">
    <property type="entry name" value="Rieske_RO_Alpha_N"/>
    <property type="match status" value="1"/>
</dbReference>
<feature type="domain" description="Rieske" evidence="7">
    <location>
        <begin position="48"/>
        <end position="155"/>
    </location>
</feature>
<dbReference type="Pfam" id="PF00848">
    <property type="entry name" value="Ring_hydroxyl_A"/>
    <property type="match status" value="1"/>
</dbReference>
<dbReference type="PROSITE" id="PS51296">
    <property type="entry name" value="RIESKE"/>
    <property type="match status" value="1"/>
</dbReference>
<keyword evidence="4" id="KW-0560">Oxidoreductase</keyword>
<sequence length="248" mass="28367">VLPANLFDPAHYEEVRRPLTEASTLPSWCYTTEAFYQREVEQIFLKQWNFACRLDEIPEPGDYMVLDFCGESVIIIRGKDDVVRAFVNVCRHRSARLLDGRGRCRTIVCPYHSWVYGLDGTLARMKGMEQTAQFDPAENGLMPLRTDTWAGFLFVSFAGDDISLEEHLGDMTEQYASYRFADMLCVRRKSYDLNCNWKLYIENAMEDYHTATVHRGSIGNQDCIPVSTTGQWAAIHLEAAETIAVLPE</sequence>
<dbReference type="GO" id="GO:0051537">
    <property type="term" value="F:2 iron, 2 sulfur cluster binding"/>
    <property type="evidence" value="ECO:0007669"/>
    <property type="project" value="UniProtKB-KW"/>
</dbReference>
<evidence type="ECO:0000259" key="7">
    <source>
        <dbReference type="PROSITE" id="PS51296"/>
    </source>
</evidence>
<dbReference type="GO" id="GO:0016491">
    <property type="term" value="F:oxidoreductase activity"/>
    <property type="evidence" value="ECO:0007669"/>
    <property type="project" value="UniProtKB-KW"/>
</dbReference>
<dbReference type="SUPFAM" id="SSF55961">
    <property type="entry name" value="Bet v1-like"/>
    <property type="match status" value="1"/>
</dbReference>
<comment type="cofactor">
    <cofactor evidence="1">
        <name>Fe cation</name>
        <dbReference type="ChEBI" id="CHEBI:24875"/>
    </cofactor>
</comment>
<dbReference type="GO" id="GO:0005506">
    <property type="term" value="F:iron ion binding"/>
    <property type="evidence" value="ECO:0007669"/>
    <property type="project" value="InterPro"/>
</dbReference>
<protein>
    <recommendedName>
        <fullName evidence="7">Rieske domain-containing protein</fullName>
    </recommendedName>
</protein>
<organism evidence="8">
    <name type="scientific">marine metagenome</name>
    <dbReference type="NCBI Taxonomy" id="408172"/>
    <lineage>
        <taxon>unclassified sequences</taxon>
        <taxon>metagenomes</taxon>
        <taxon>ecological metagenomes</taxon>
    </lineage>
</organism>
<keyword evidence="5" id="KW-0408">Iron</keyword>
<evidence type="ECO:0000256" key="1">
    <source>
        <dbReference type="ARBA" id="ARBA00001962"/>
    </source>
</evidence>
<accession>A0A381WYK5</accession>
<dbReference type="PANTHER" id="PTHR43756">
    <property type="entry name" value="CHOLINE MONOOXYGENASE, CHLOROPLASTIC"/>
    <property type="match status" value="1"/>
</dbReference>
<dbReference type="InterPro" id="IPR036922">
    <property type="entry name" value="Rieske_2Fe-2S_sf"/>
</dbReference>
<feature type="non-terminal residue" evidence="8">
    <location>
        <position position="248"/>
    </location>
</feature>
<dbReference type="Gene3D" id="2.102.10.10">
    <property type="entry name" value="Rieske [2Fe-2S] iron-sulphur domain"/>
    <property type="match status" value="1"/>
</dbReference>
<dbReference type="AlphaFoldDB" id="A0A381WYK5"/>
<evidence type="ECO:0000313" key="8">
    <source>
        <dbReference type="EMBL" id="SVA57616.1"/>
    </source>
</evidence>
<dbReference type="InterPro" id="IPR015879">
    <property type="entry name" value="Ring_hydroxy_dOase_asu_C_dom"/>
</dbReference>
<gene>
    <name evidence="8" type="ORF">METZ01_LOCUS110470</name>
</gene>